<dbReference type="Proteomes" id="UP000321058">
    <property type="component" value="Unassembled WGS sequence"/>
</dbReference>
<dbReference type="Pfam" id="PF19306">
    <property type="entry name" value="WHD_Lhr"/>
    <property type="match status" value="1"/>
</dbReference>
<evidence type="ECO:0000256" key="3">
    <source>
        <dbReference type="ARBA" id="ARBA00022801"/>
    </source>
</evidence>
<dbReference type="PROSITE" id="PS51192">
    <property type="entry name" value="HELICASE_ATP_BIND_1"/>
    <property type="match status" value="1"/>
</dbReference>
<keyword evidence="6" id="KW-0238">DNA-binding</keyword>
<sequence>MSVIEADASYRRDIGLPDLFSRWFESRGWAPRPHQLALIDLARQGKSALLIAPTGGGKTLAGFLPSLIELTERRLAGKDLAHKKGKGELHTLYISPLKALATDIRRNLEMPIAEMALPVRAESRTGDTPQSRRLRQRERPPDLLMTTPESLALLLSYPDATQFFASLRCVIIDELHSFATSKRGHHLALCLARVATLAPQVRFVGLSATVADPPEMAQFLAVKDEVEIVQGEPGAQPVVSIIDAQERLPWGGHMGHHAVPEVYNIIRQHKTSIVFVNTRAQAELVFDRLWRINEENLAIGLHHGSLAVEQRRKVEAAMAAGKLRAVVATSSLDLGIDWGDVDLVIQMGAPKGVSRLMQRIGRANHRLDEPSRAMIAPANRFEVLESLAALEAVEARELDGDPPRPACLDVLAQHIVGCACAQPIDRDQLYEEVLTTQPYRELPRKDFDDTFDFVATGGYALAAYERWHRLKQLPDGRWMLASPLVARQFRMNVGTIVELPLIKVKLKRGPILGEVEESFIQGLVQGDTFVFGGRLLRFEGVKELIAQCSPATSGDPKVPAYGGGRLPLSTFLAERVRGILQDPSRHPKLPPEVREWLRVQRIRSTLPAGNRLLIEGFPRGSKQFIVAYCFEGRNAHQTLGMLLTRRMERMGLKPLGFVATDYVLGIWGLRPPTKAQLDQLFDEDMLGDDLEAWMDESTMLRRSFRNVAVIAGLIERRFPGEEKSRRQVTFSSDLIYDTLRKHEPDHILLRATRQDAAWQLADLRRLGELLRRAKGRIDYRRLDRISPLAVPVLLEIGKERVLDGTAEDELLDIAAQELIDEATRLS</sequence>
<dbReference type="SMART" id="SM00487">
    <property type="entry name" value="DEXDc"/>
    <property type="match status" value="1"/>
</dbReference>
<dbReference type="InterPro" id="IPR013701">
    <property type="entry name" value="Lhr-like_DEAD/DEAH_assoc"/>
</dbReference>
<dbReference type="InterPro" id="IPR001650">
    <property type="entry name" value="Helicase_C-like"/>
</dbReference>
<dbReference type="GO" id="GO:0016874">
    <property type="term" value="F:ligase activity"/>
    <property type="evidence" value="ECO:0007669"/>
    <property type="project" value="UniProtKB-KW"/>
</dbReference>
<evidence type="ECO:0000256" key="9">
    <source>
        <dbReference type="ARBA" id="ARBA00093467"/>
    </source>
</evidence>
<dbReference type="CDD" id="cd18796">
    <property type="entry name" value="SF2_C_LHR"/>
    <property type="match status" value="1"/>
</dbReference>
<dbReference type="GO" id="GO:0006281">
    <property type="term" value="P:DNA repair"/>
    <property type="evidence" value="ECO:0007669"/>
    <property type="project" value="UniProtKB-KW"/>
</dbReference>
<dbReference type="SUPFAM" id="SSF52540">
    <property type="entry name" value="P-loop containing nucleoside triphosphate hydrolases"/>
    <property type="match status" value="1"/>
</dbReference>
<proteinExistence type="inferred from homology"/>
<dbReference type="Pfam" id="PF00270">
    <property type="entry name" value="DEAD"/>
    <property type="match status" value="1"/>
</dbReference>
<name>A0A512N2B8_9HYPH</name>
<dbReference type="InterPro" id="IPR014001">
    <property type="entry name" value="Helicase_ATP-bd"/>
</dbReference>
<evidence type="ECO:0000313" key="13">
    <source>
        <dbReference type="EMBL" id="GEP53136.1"/>
    </source>
</evidence>
<dbReference type="GO" id="GO:0004386">
    <property type="term" value="F:helicase activity"/>
    <property type="evidence" value="ECO:0007669"/>
    <property type="project" value="UniProtKB-KW"/>
</dbReference>
<dbReference type="InterPro" id="IPR045628">
    <property type="entry name" value="Lhr_WH_dom"/>
</dbReference>
<dbReference type="PANTHER" id="PTHR47962">
    <property type="entry name" value="ATP-DEPENDENT HELICASE LHR-RELATED-RELATED"/>
    <property type="match status" value="1"/>
</dbReference>
<keyword evidence="1" id="KW-0547">Nucleotide-binding</keyword>
<keyword evidence="5" id="KW-0067">ATP-binding</keyword>
<dbReference type="PROSITE" id="PS51194">
    <property type="entry name" value="HELICASE_CTER"/>
    <property type="match status" value="1"/>
</dbReference>
<keyword evidence="2" id="KW-0227">DNA damage</keyword>
<dbReference type="SMART" id="SM00490">
    <property type="entry name" value="HELICc"/>
    <property type="match status" value="1"/>
</dbReference>
<gene>
    <name evidence="13" type="primary">lhr</name>
    <name evidence="13" type="ORF">RSO01_03020</name>
</gene>
<dbReference type="RefSeq" id="WP_147145437.1">
    <property type="nucleotide sequence ID" value="NZ_BKAJ01000004.1"/>
</dbReference>
<dbReference type="InterPro" id="IPR027417">
    <property type="entry name" value="P-loop_NTPase"/>
</dbReference>
<evidence type="ECO:0000256" key="4">
    <source>
        <dbReference type="ARBA" id="ARBA00022806"/>
    </source>
</evidence>
<evidence type="ECO:0000256" key="10">
    <source>
        <dbReference type="SAM" id="MobiDB-lite"/>
    </source>
</evidence>
<evidence type="ECO:0000256" key="2">
    <source>
        <dbReference type="ARBA" id="ARBA00022763"/>
    </source>
</evidence>
<dbReference type="GO" id="GO:0003677">
    <property type="term" value="F:DNA binding"/>
    <property type="evidence" value="ECO:0007669"/>
    <property type="project" value="UniProtKB-KW"/>
</dbReference>
<evidence type="ECO:0000259" key="11">
    <source>
        <dbReference type="PROSITE" id="PS51192"/>
    </source>
</evidence>
<dbReference type="OrthoDB" id="9815222at2"/>
<dbReference type="InterPro" id="IPR026362">
    <property type="entry name" value="DEXH_lig_assoc"/>
</dbReference>
<keyword evidence="3" id="KW-0378">Hydrolase</keyword>
<evidence type="ECO:0000256" key="8">
    <source>
        <dbReference type="ARBA" id="ARBA00023235"/>
    </source>
</evidence>
<comment type="similarity">
    <text evidence="9">Belongs to the Lhr helicase family. Lhr-Core subfamily.</text>
</comment>
<evidence type="ECO:0000256" key="5">
    <source>
        <dbReference type="ARBA" id="ARBA00022840"/>
    </source>
</evidence>
<comment type="caution">
    <text evidence="13">The sequence shown here is derived from an EMBL/GenBank/DDBJ whole genome shotgun (WGS) entry which is preliminary data.</text>
</comment>
<evidence type="ECO:0000256" key="6">
    <source>
        <dbReference type="ARBA" id="ARBA00023125"/>
    </source>
</evidence>
<evidence type="ECO:0000259" key="12">
    <source>
        <dbReference type="PROSITE" id="PS51194"/>
    </source>
</evidence>
<reference evidence="13 14" key="1">
    <citation type="submission" date="2019-07" db="EMBL/GenBank/DDBJ databases">
        <title>Whole genome shotgun sequence of Reyranella soli NBRC 108950.</title>
        <authorList>
            <person name="Hosoyama A."/>
            <person name="Uohara A."/>
            <person name="Ohji S."/>
            <person name="Ichikawa N."/>
        </authorList>
    </citation>
    <scope>NUCLEOTIDE SEQUENCE [LARGE SCALE GENOMIC DNA]</scope>
    <source>
        <strain evidence="13 14">NBRC 108950</strain>
    </source>
</reference>
<dbReference type="GO" id="GO:0016887">
    <property type="term" value="F:ATP hydrolysis activity"/>
    <property type="evidence" value="ECO:0007669"/>
    <property type="project" value="TreeGrafter"/>
</dbReference>
<feature type="domain" description="Helicase ATP-binding" evidence="11">
    <location>
        <begin position="39"/>
        <end position="228"/>
    </location>
</feature>
<feature type="domain" description="Helicase C-terminal" evidence="12">
    <location>
        <begin position="258"/>
        <end position="409"/>
    </location>
</feature>
<keyword evidence="7" id="KW-0234">DNA repair</keyword>
<evidence type="ECO:0000313" key="14">
    <source>
        <dbReference type="Proteomes" id="UP000321058"/>
    </source>
</evidence>
<evidence type="ECO:0000256" key="7">
    <source>
        <dbReference type="ARBA" id="ARBA00023204"/>
    </source>
</evidence>
<accession>A0A512N2B8</accession>
<dbReference type="InterPro" id="IPR011545">
    <property type="entry name" value="DEAD/DEAH_box_helicase_dom"/>
</dbReference>
<organism evidence="13 14">
    <name type="scientific">Reyranella soli</name>
    <dbReference type="NCBI Taxonomy" id="1230389"/>
    <lineage>
        <taxon>Bacteria</taxon>
        <taxon>Pseudomonadati</taxon>
        <taxon>Pseudomonadota</taxon>
        <taxon>Alphaproteobacteria</taxon>
        <taxon>Hyphomicrobiales</taxon>
        <taxon>Reyranellaceae</taxon>
        <taxon>Reyranella</taxon>
    </lineage>
</organism>
<dbReference type="PANTHER" id="PTHR47962:SF3">
    <property type="entry name" value="LARGE ATP-DEPENDENT HELICASE-RELATED PROTEIN"/>
    <property type="match status" value="1"/>
</dbReference>
<dbReference type="AlphaFoldDB" id="A0A512N2B8"/>
<dbReference type="GO" id="GO:0005524">
    <property type="term" value="F:ATP binding"/>
    <property type="evidence" value="ECO:0007669"/>
    <property type="project" value="UniProtKB-KW"/>
</dbReference>
<keyword evidence="4" id="KW-0347">Helicase</keyword>
<dbReference type="InterPro" id="IPR017170">
    <property type="entry name" value="Lhr-like"/>
</dbReference>
<dbReference type="InterPro" id="IPR052511">
    <property type="entry name" value="ATP-dep_Helicase"/>
</dbReference>
<dbReference type="EMBL" id="BKAJ01000004">
    <property type="protein sequence ID" value="GEP53136.1"/>
    <property type="molecule type" value="Genomic_DNA"/>
</dbReference>
<dbReference type="PIRSF" id="PIRSF037307">
    <property type="entry name" value="Lhr-like_helic_prd"/>
    <property type="match status" value="1"/>
</dbReference>
<dbReference type="NCBIfam" id="TIGR04121">
    <property type="entry name" value="DEXH_lig_assoc"/>
    <property type="match status" value="1"/>
</dbReference>
<dbReference type="Pfam" id="PF00271">
    <property type="entry name" value="Helicase_C"/>
    <property type="match status" value="1"/>
</dbReference>
<dbReference type="Gene3D" id="3.40.50.300">
    <property type="entry name" value="P-loop containing nucleotide triphosphate hydrolases"/>
    <property type="match status" value="2"/>
</dbReference>
<keyword evidence="8" id="KW-0413">Isomerase</keyword>
<protein>
    <submittedName>
        <fullName evidence="13">DNA ligase-associated DEXH box helicase</fullName>
    </submittedName>
</protein>
<evidence type="ECO:0000256" key="1">
    <source>
        <dbReference type="ARBA" id="ARBA00022741"/>
    </source>
</evidence>
<feature type="region of interest" description="Disordered" evidence="10">
    <location>
        <begin position="120"/>
        <end position="139"/>
    </location>
</feature>
<keyword evidence="13" id="KW-0436">Ligase</keyword>
<dbReference type="Pfam" id="PF08494">
    <property type="entry name" value="DEAD_assoc"/>
    <property type="match status" value="1"/>
</dbReference>
<keyword evidence="14" id="KW-1185">Reference proteome</keyword>